<dbReference type="Proteomes" id="UP001293791">
    <property type="component" value="Unassembled WGS sequence"/>
</dbReference>
<reference evidence="2 3" key="1">
    <citation type="submission" date="2023-02" db="EMBL/GenBank/DDBJ databases">
        <title>Host association and intracellularity evolved multiple times independently in the Rickettsiales.</title>
        <authorList>
            <person name="Castelli M."/>
            <person name="Nardi T."/>
            <person name="Gammuto L."/>
            <person name="Bellinzona G."/>
            <person name="Sabaneyeva E."/>
            <person name="Potekhin A."/>
            <person name="Serra V."/>
            <person name="Petroni G."/>
            <person name="Sassera D."/>
        </authorList>
    </citation>
    <scope>NUCLEOTIDE SEQUENCE [LARGE SCALE GENOMIC DNA]</scope>
    <source>
        <strain evidence="2 3">BOD18</strain>
    </source>
</reference>
<dbReference type="InterPro" id="IPR051531">
    <property type="entry name" value="N-acetyltransferase"/>
</dbReference>
<sequence length="195" mass="22752">MYKNSVLEMAFSQFPVLKLDNQIILRELDSEKDMHGYYNLMCDPAVHQYIQETEVPTSLDDAHEKVKFWRNLFYKKISILWCIEKEGKMVGTMGFNYCNIMSGNAEIVYDLASSEWGKGIASVSMRAILDFSFHSLQLTQIEALIAIDNLRSERLLTRFNFILHKMQKMHRVIRGEYVDTKTYILSKNNYLASVI</sequence>
<dbReference type="InterPro" id="IPR016181">
    <property type="entry name" value="Acyl_CoA_acyltransferase"/>
</dbReference>
<protein>
    <submittedName>
        <fullName evidence="2">GNAT family N-acetyltransferase</fullName>
    </submittedName>
</protein>
<dbReference type="SUPFAM" id="SSF55729">
    <property type="entry name" value="Acyl-CoA N-acyltransferases (Nat)"/>
    <property type="match status" value="1"/>
</dbReference>
<organism evidence="2 3">
    <name type="scientific">Candidatus Cyrtobacter comes</name>
    <dbReference type="NCBI Taxonomy" id="675776"/>
    <lineage>
        <taxon>Bacteria</taxon>
        <taxon>Pseudomonadati</taxon>
        <taxon>Pseudomonadota</taxon>
        <taxon>Alphaproteobacteria</taxon>
        <taxon>Rickettsiales</taxon>
        <taxon>Candidatus Midichloriaceae</taxon>
        <taxon>Candidatus Cyrtobacter</taxon>
    </lineage>
</organism>
<dbReference type="PANTHER" id="PTHR43792">
    <property type="entry name" value="GNAT FAMILY, PUTATIVE (AFU_ORTHOLOGUE AFUA_3G00765)-RELATED-RELATED"/>
    <property type="match status" value="1"/>
</dbReference>
<dbReference type="Pfam" id="PF13302">
    <property type="entry name" value="Acetyltransf_3"/>
    <property type="match status" value="1"/>
</dbReference>
<feature type="domain" description="N-acetyltransferase" evidence="1">
    <location>
        <begin position="23"/>
        <end position="190"/>
    </location>
</feature>
<dbReference type="PROSITE" id="PS51186">
    <property type="entry name" value="GNAT"/>
    <property type="match status" value="1"/>
</dbReference>
<keyword evidence="3" id="KW-1185">Reference proteome</keyword>
<dbReference type="InterPro" id="IPR000182">
    <property type="entry name" value="GNAT_dom"/>
</dbReference>
<proteinExistence type="predicted"/>
<comment type="caution">
    <text evidence="2">The sequence shown here is derived from an EMBL/GenBank/DDBJ whole genome shotgun (WGS) entry which is preliminary data.</text>
</comment>
<accession>A0ABU5L906</accession>
<name>A0ABU5L906_9RICK</name>
<gene>
    <name evidence="2" type="ORF">Cyrtocomes_00904</name>
</gene>
<dbReference type="Gene3D" id="3.40.630.30">
    <property type="match status" value="1"/>
</dbReference>
<evidence type="ECO:0000313" key="3">
    <source>
        <dbReference type="Proteomes" id="UP001293791"/>
    </source>
</evidence>
<evidence type="ECO:0000313" key="2">
    <source>
        <dbReference type="EMBL" id="MDZ5762517.1"/>
    </source>
</evidence>
<evidence type="ECO:0000259" key="1">
    <source>
        <dbReference type="PROSITE" id="PS51186"/>
    </source>
</evidence>
<dbReference type="EMBL" id="JARGYT010000057">
    <property type="protein sequence ID" value="MDZ5762517.1"/>
    <property type="molecule type" value="Genomic_DNA"/>
</dbReference>